<dbReference type="EMBL" id="BKCP01012736">
    <property type="protein sequence ID" value="GER56425.1"/>
    <property type="molecule type" value="Genomic_DNA"/>
</dbReference>
<proteinExistence type="predicted"/>
<reference evidence="3" key="1">
    <citation type="journal article" date="2019" name="Curr. Biol.">
        <title>Genome Sequence of Striga asiatica Provides Insight into the Evolution of Plant Parasitism.</title>
        <authorList>
            <person name="Yoshida S."/>
            <person name="Kim S."/>
            <person name="Wafula E.K."/>
            <person name="Tanskanen J."/>
            <person name="Kim Y.M."/>
            <person name="Honaas L."/>
            <person name="Yang Z."/>
            <person name="Spallek T."/>
            <person name="Conn C.E."/>
            <person name="Ichihashi Y."/>
            <person name="Cheong K."/>
            <person name="Cui S."/>
            <person name="Der J.P."/>
            <person name="Gundlach H."/>
            <person name="Jiao Y."/>
            <person name="Hori C."/>
            <person name="Ishida J.K."/>
            <person name="Kasahara H."/>
            <person name="Kiba T."/>
            <person name="Kim M.S."/>
            <person name="Koo N."/>
            <person name="Laohavisit A."/>
            <person name="Lee Y.H."/>
            <person name="Lumba S."/>
            <person name="McCourt P."/>
            <person name="Mortimer J.C."/>
            <person name="Mutuku J.M."/>
            <person name="Nomura T."/>
            <person name="Sasaki-Sekimoto Y."/>
            <person name="Seto Y."/>
            <person name="Wang Y."/>
            <person name="Wakatake T."/>
            <person name="Sakakibara H."/>
            <person name="Demura T."/>
            <person name="Yamaguchi S."/>
            <person name="Yoneyama K."/>
            <person name="Manabe R.I."/>
            <person name="Nelson D.C."/>
            <person name="Schulman A.H."/>
            <person name="Timko M.P."/>
            <person name="dePamphilis C.W."/>
            <person name="Choi D."/>
            <person name="Shirasu K."/>
        </authorList>
    </citation>
    <scope>NUCLEOTIDE SEQUENCE [LARGE SCALE GENOMIC DNA]</scope>
    <source>
        <strain evidence="3">cv. UVA1</strain>
    </source>
</reference>
<accession>A0A5A7RGT4</accession>
<evidence type="ECO:0000313" key="2">
    <source>
        <dbReference type="EMBL" id="GER56425.1"/>
    </source>
</evidence>
<sequence length="257" mass="28498">MIDTTNLYQVPVTALLTANQDISDMILVDFTAKEAAQDLQMSQHKPLLRKTWKRAAKTEARDTGKSNSNIPSDQQEIERIINDYYTNLYTSQGSTQGHTLLPYIPNSVTDSMNEELIAPVSEEDIKKALFTMNPHKSPGEDGMSALFYQHFWPLIKGDICRAENASWLWNSWLKVRDKCGKWMQAVIHNGKGTRILDDFWVPNSKGKRLQFIPGAGANLTWTAAAAALSAALSSAAAAALSSAAVGPFRLVRPIFRT</sequence>
<evidence type="ECO:0000256" key="1">
    <source>
        <dbReference type="SAM" id="MobiDB-lite"/>
    </source>
</evidence>
<gene>
    <name evidence="2" type="ORF">STAS_34155</name>
</gene>
<dbReference type="Proteomes" id="UP000325081">
    <property type="component" value="Unassembled WGS sequence"/>
</dbReference>
<comment type="caution">
    <text evidence="2">The sequence shown here is derived from an EMBL/GenBank/DDBJ whole genome shotgun (WGS) entry which is preliminary data.</text>
</comment>
<name>A0A5A7RGT4_STRAF</name>
<keyword evidence="3" id="KW-1185">Reference proteome</keyword>
<dbReference type="OrthoDB" id="913541at2759"/>
<evidence type="ECO:0000313" key="3">
    <source>
        <dbReference type="Proteomes" id="UP000325081"/>
    </source>
</evidence>
<dbReference type="AlphaFoldDB" id="A0A5A7RGT4"/>
<feature type="region of interest" description="Disordered" evidence="1">
    <location>
        <begin position="53"/>
        <end position="73"/>
    </location>
</feature>
<organism evidence="2 3">
    <name type="scientific">Striga asiatica</name>
    <name type="common">Asiatic witchweed</name>
    <name type="synonym">Buchnera asiatica</name>
    <dbReference type="NCBI Taxonomy" id="4170"/>
    <lineage>
        <taxon>Eukaryota</taxon>
        <taxon>Viridiplantae</taxon>
        <taxon>Streptophyta</taxon>
        <taxon>Embryophyta</taxon>
        <taxon>Tracheophyta</taxon>
        <taxon>Spermatophyta</taxon>
        <taxon>Magnoliopsida</taxon>
        <taxon>eudicotyledons</taxon>
        <taxon>Gunneridae</taxon>
        <taxon>Pentapetalae</taxon>
        <taxon>asterids</taxon>
        <taxon>lamiids</taxon>
        <taxon>Lamiales</taxon>
        <taxon>Orobanchaceae</taxon>
        <taxon>Buchnereae</taxon>
        <taxon>Striga</taxon>
    </lineage>
</organism>
<protein>
    <submittedName>
        <fullName evidence="2">Retrotransposon protein</fullName>
    </submittedName>
</protein>